<feature type="transmembrane region" description="Helical" evidence="2">
    <location>
        <begin position="105"/>
        <end position="123"/>
    </location>
</feature>
<feature type="region of interest" description="Disordered" evidence="1">
    <location>
        <begin position="1"/>
        <end position="20"/>
    </location>
</feature>
<dbReference type="EMBL" id="CAFBMC010000069">
    <property type="protein sequence ID" value="CAB4904998.1"/>
    <property type="molecule type" value="Genomic_DNA"/>
</dbReference>
<sequence>MSTNSGAPNEEEAWRSIVADLSQDPDLKRHTFITPQTPAAPVEPQPDADDEFIDELLSNEHEEFEPPDPGPLELPAHPIARFAWAGALGGPVLLILSNVFDFGKFVSGIALAASVIGFVTLIARHSDERDDNGDNGAVV</sequence>
<name>A0A6J7GEK8_9ZZZZ</name>
<protein>
    <submittedName>
        <fullName evidence="3">Unannotated protein</fullName>
    </submittedName>
</protein>
<keyword evidence="2" id="KW-0812">Transmembrane</keyword>
<reference evidence="3" key="1">
    <citation type="submission" date="2020-05" db="EMBL/GenBank/DDBJ databases">
        <authorList>
            <person name="Chiriac C."/>
            <person name="Salcher M."/>
            <person name="Ghai R."/>
            <person name="Kavagutti S V."/>
        </authorList>
    </citation>
    <scope>NUCLEOTIDE SEQUENCE</scope>
</reference>
<keyword evidence="2" id="KW-0472">Membrane</keyword>
<evidence type="ECO:0000256" key="2">
    <source>
        <dbReference type="SAM" id="Phobius"/>
    </source>
</evidence>
<keyword evidence="2" id="KW-1133">Transmembrane helix</keyword>
<evidence type="ECO:0000256" key="1">
    <source>
        <dbReference type="SAM" id="MobiDB-lite"/>
    </source>
</evidence>
<organism evidence="3">
    <name type="scientific">freshwater metagenome</name>
    <dbReference type="NCBI Taxonomy" id="449393"/>
    <lineage>
        <taxon>unclassified sequences</taxon>
        <taxon>metagenomes</taxon>
        <taxon>ecological metagenomes</taxon>
    </lineage>
</organism>
<evidence type="ECO:0000313" key="3">
    <source>
        <dbReference type="EMBL" id="CAB4904998.1"/>
    </source>
</evidence>
<gene>
    <name evidence="3" type="ORF">UFOPK3495_01195</name>
</gene>
<feature type="region of interest" description="Disordered" evidence="1">
    <location>
        <begin position="28"/>
        <end position="51"/>
    </location>
</feature>
<feature type="transmembrane region" description="Helical" evidence="2">
    <location>
        <begin position="82"/>
        <end position="99"/>
    </location>
</feature>
<dbReference type="AlphaFoldDB" id="A0A6J7GEK8"/>
<proteinExistence type="predicted"/>
<accession>A0A6J7GEK8</accession>